<dbReference type="Gene3D" id="1.20.1280.50">
    <property type="match status" value="1"/>
</dbReference>
<sequence length="371" mass="41697">MADWSKLPYDIIHKVAGRLSVIQDFLAFSAVCCSWRLVYLAKEWNPGPQVPLLMFSNTENSSIVSFLSLYTNKVSNSELPEACGRRCWGSSSGWLVTTGNDLEIRLLNPSTHISYKLPPKSSLQISFGDFLSWYDIIERAFVFRNPSTSDADDDLVVMIIYGTLKQLAFCRPGYSSWRCVKDKTHSEFIDVTCVKDQIFALSFMGSLVLVDIDNIAVSAISGQDPPRNVALSLLIGGSERISLVESSGDLWMVYQNRGGNPWRSYVESTVFLVYKFDFDNKQWVRLSSLGSRTIFVGDNTCIAVCTARYLNCQSNSVYFVASKKDKGWPKRVTRVNVGVYSLRSGYSGPLCIGTDTQKHFSFPIWVMPTLR</sequence>
<gene>
    <name evidence="3" type="ORF">SASPL_129871</name>
</gene>
<reference evidence="3" key="2">
    <citation type="submission" date="2020-08" db="EMBL/GenBank/DDBJ databases">
        <title>Plant Genome Project.</title>
        <authorList>
            <person name="Zhang R.-G."/>
        </authorList>
    </citation>
    <scope>NUCLEOTIDE SEQUENCE</scope>
    <source>
        <strain evidence="3">Huo1</strain>
        <tissue evidence="3">Leaf</tissue>
    </source>
</reference>
<dbReference type="PANTHER" id="PTHR44259">
    <property type="entry name" value="OS07G0183000 PROTEIN-RELATED"/>
    <property type="match status" value="1"/>
</dbReference>
<protein>
    <recommendedName>
        <fullName evidence="5">DUF295 domain-containing protein</fullName>
    </recommendedName>
</protein>
<dbReference type="InterPro" id="IPR001810">
    <property type="entry name" value="F-box_dom"/>
</dbReference>
<dbReference type="AlphaFoldDB" id="A0A8X8XF80"/>
<dbReference type="Proteomes" id="UP000298416">
    <property type="component" value="Unassembled WGS sequence"/>
</dbReference>
<accession>A0A8X8XF80</accession>
<evidence type="ECO:0000313" key="3">
    <source>
        <dbReference type="EMBL" id="KAG6411787.1"/>
    </source>
</evidence>
<evidence type="ECO:0000313" key="4">
    <source>
        <dbReference type="Proteomes" id="UP000298416"/>
    </source>
</evidence>
<dbReference type="InterPro" id="IPR005174">
    <property type="entry name" value="KIB1-4_b-propeller"/>
</dbReference>
<evidence type="ECO:0000259" key="2">
    <source>
        <dbReference type="Pfam" id="PF03478"/>
    </source>
</evidence>
<dbReference type="OrthoDB" id="642536at2759"/>
<dbReference type="EMBL" id="PNBA02000010">
    <property type="protein sequence ID" value="KAG6411787.1"/>
    <property type="molecule type" value="Genomic_DNA"/>
</dbReference>
<feature type="domain" description="F-box" evidence="1">
    <location>
        <begin position="4"/>
        <end position="36"/>
    </location>
</feature>
<organism evidence="3">
    <name type="scientific">Salvia splendens</name>
    <name type="common">Scarlet sage</name>
    <dbReference type="NCBI Taxonomy" id="180675"/>
    <lineage>
        <taxon>Eukaryota</taxon>
        <taxon>Viridiplantae</taxon>
        <taxon>Streptophyta</taxon>
        <taxon>Embryophyta</taxon>
        <taxon>Tracheophyta</taxon>
        <taxon>Spermatophyta</taxon>
        <taxon>Magnoliopsida</taxon>
        <taxon>eudicotyledons</taxon>
        <taxon>Gunneridae</taxon>
        <taxon>Pentapetalae</taxon>
        <taxon>asterids</taxon>
        <taxon>lamiids</taxon>
        <taxon>Lamiales</taxon>
        <taxon>Lamiaceae</taxon>
        <taxon>Nepetoideae</taxon>
        <taxon>Mentheae</taxon>
        <taxon>Salviinae</taxon>
        <taxon>Salvia</taxon>
        <taxon>Salvia subgen. Calosphace</taxon>
        <taxon>core Calosphace</taxon>
    </lineage>
</organism>
<reference evidence="3" key="1">
    <citation type="submission" date="2018-01" db="EMBL/GenBank/DDBJ databases">
        <authorList>
            <person name="Mao J.F."/>
        </authorList>
    </citation>
    <scope>NUCLEOTIDE SEQUENCE</scope>
    <source>
        <strain evidence="3">Huo1</strain>
        <tissue evidence="3">Leaf</tissue>
    </source>
</reference>
<dbReference type="Pfam" id="PF00646">
    <property type="entry name" value="F-box"/>
    <property type="match status" value="1"/>
</dbReference>
<comment type="caution">
    <text evidence="3">The sequence shown here is derived from an EMBL/GenBank/DDBJ whole genome shotgun (WGS) entry which is preliminary data.</text>
</comment>
<dbReference type="CDD" id="cd09917">
    <property type="entry name" value="F-box_SF"/>
    <property type="match status" value="1"/>
</dbReference>
<dbReference type="PANTHER" id="PTHR44259:SF108">
    <property type="entry name" value="F-BOX PROTEIN SKIP23-LIKE"/>
    <property type="match status" value="1"/>
</dbReference>
<dbReference type="InterPro" id="IPR050942">
    <property type="entry name" value="F-box_BR-signaling"/>
</dbReference>
<dbReference type="Pfam" id="PF03478">
    <property type="entry name" value="Beta-prop_KIB1-4"/>
    <property type="match status" value="1"/>
</dbReference>
<name>A0A8X8XF80_SALSN</name>
<feature type="domain" description="KIB1-4 beta-propeller" evidence="2">
    <location>
        <begin position="66"/>
        <end position="340"/>
    </location>
</feature>
<proteinExistence type="predicted"/>
<evidence type="ECO:0000259" key="1">
    <source>
        <dbReference type="Pfam" id="PF00646"/>
    </source>
</evidence>
<evidence type="ECO:0008006" key="5">
    <source>
        <dbReference type="Google" id="ProtNLM"/>
    </source>
</evidence>
<keyword evidence="4" id="KW-1185">Reference proteome</keyword>